<evidence type="ECO:0000313" key="5">
    <source>
        <dbReference type="EMBL" id="MYM56841.1"/>
    </source>
</evidence>
<protein>
    <submittedName>
        <fullName evidence="5">GntR family transcriptional regulator</fullName>
    </submittedName>
</protein>
<organism evidence="5 6">
    <name type="scientific">Thalassovita mangrovi</name>
    <dbReference type="NCBI Taxonomy" id="2692236"/>
    <lineage>
        <taxon>Bacteria</taxon>
        <taxon>Pseudomonadati</taxon>
        <taxon>Pseudomonadota</taxon>
        <taxon>Alphaproteobacteria</taxon>
        <taxon>Rhodobacterales</taxon>
        <taxon>Roseobacteraceae</taxon>
        <taxon>Thalassovita</taxon>
    </lineage>
</organism>
<dbReference type="SUPFAM" id="SSF48008">
    <property type="entry name" value="GntR ligand-binding domain-like"/>
    <property type="match status" value="1"/>
</dbReference>
<accession>A0A6L8LLD0</accession>
<sequence length="220" mass="24834">MLFPRKQAEDDTVVEMLASALRRDISFGVLRPDEKLKIEALRQRYGGSNHSMRETLRTLVAEGMVEATNQRGFRVTSATEEDLRDILSMRMEIEKLGLAWSLTQGGVEWEASVIAAQHQLAHAEAAVQTNPDDVTALQWDEACRMFAITLISACGSPRLIEMAGRFYDQSRRFRLAQLREGRIDFAARAARRENLKNATVARDEQAALKLLEEDIRADLT</sequence>
<dbReference type="EMBL" id="WWEN01000008">
    <property type="protein sequence ID" value="MYM56841.1"/>
    <property type="molecule type" value="Genomic_DNA"/>
</dbReference>
<dbReference type="InterPro" id="IPR000524">
    <property type="entry name" value="Tscrpt_reg_HTH_GntR"/>
</dbReference>
<dbReference type="PROSITE" id="PS50949">
    <property type="entry name" value="HTH_GNTR"/>
    <property type="match status" value="1"/>
</dbReference>
<dbReference type="GO" id="GO:0003677">
    <property type="term" value="F:DNA binding"/>
    <property type="evidence" value="ECO:0007669"/>
    <property type="project" value="UniProtKB-KW"/>
</dbReference>
<dbReference type="SUPFAM" id="SSF46785">
    <property type="entry name" value="Winged helix' DNA-binding domain"/>
    <property type="match status" value="1"/>
</dbReference>
<reference evidence="5 6" key="1">
    <citation type="submission" date="2020-01" db="EMBL/GenBank/DDBJ databases">
        <authorList>
            <person name="Chen S."/>
        </authorList>
    </citation>
    <scope>NUCLEOTIDE SEQUENCE [LARGE SCALE GENOMIC DNA]</scope>
    <source>
        <strain evidence="5 6">GS-10</strain>
    </source>
</reference>
<dbReference type="Pfam" id="PF00392">
    <property type="entry name" value="GntR"/>
    <property type="match status" value="1"/>
</dbReference>
<gene>
    <name evidence="5" type="ORF">GR167_16095</name>
</gene>
<dbReference type="SMART" id="SM00895">
    <property type="entry name" value="FCD"/>
    <property type="match status" value="1"/>
</dbReference>
<dbReference type="AlphaFoldDB" id="A0A6L8LLD0"/>
<dbReference type="PANTHER" id="PTHR43537">
    <property type="entry name" value="TRANSCRIPTIONAL REGULATOR, GNTR FAMILY"/>
    <property type="match status" value="1"/>
</dbReference>
<dbReference type="SMART" id="SM00345">
    <property type="entry name" value="HTH_GNTR"/>
    <property type="match status" value="1"/>
</dbReference>
<dbReference type="RefSeq" id="WP_160974754.1">
    <property type="nucleotide sequence ID" value="NZ_WWEN01000008.1"/>
</dbReference>
<dbReference type="InterPro" id="IPR036390">
    <property type="entry name" value="WH_DNA-bd_sf"/>
</dbReference>
<keyword evidence="6" id="KW-1185">Reference proteome</keyword>
<comment type="caution">
    <text evidence="5">The sequence shown here is derived from an EMBL/GenBank/DDBJ whole genome shotgun (WGS) entry which is preliminary data.</text>
</comment>
<keyword evidence="1" id="KW-0805">Transcription regulation</keyword>
<evidence type="ECO:0000256" key="3">
    <source>
        <dbReference type="ARBA" id="ARBA00023163"/>
    </source>
</evidence>
<dbReference type="Gene3D" id="1.10.10.10">
    <property type="entry name" value="Winged helix-like DNA-binding domain superfamily/Winged helix DNA-binding domain"/>
    <property type="match status" value="1"/>
</dbReference>
<dbReference type="Proteomes" id="UP000479043">
    <property type="component" value="Unassembled WGS sequence"/>
</dbReference>
<evidence type="ECO:0000259" key="4">
    <source>
        <dbReference type="PROSITE" id="PS50949"/>
    </source>
</evidence>
<dbReference type="InterPro" id="IPR036388">
    <property type="entry name" value="WH-like_DNA-bd_sf"/>
</dbReference>
<keyword evidence="3" id="KW-0804">Transcription</keyword>
<evidence type="ECO:0000256" key="2">
    <source>
        <dbReference type="ARBA" id="ARBA00023125"/>
    </source>
</evidence>
<keyword evidence="2" id="KW-0238">DNA-binding</keyword>
<proteinExistence type="predicted"/>
<dbReference type="Gene3D" id="1.20.120.530">
    <property type="entry name" value="GntR ligand-binding domain-like"/>
    <property type="match status" value="1"/>
</dbReference>
<name>A0A6L8LLD0_9RHOB</name>
<dbReference type="Pfam" id="PF07729">
    <property type="entry name" value="FCD"/>
    <property type="match status" value="1"/>
</dbReference>
<dbReference type="GO" id="GO:0003700">
    <property type="term" value="F:DNA-binding transcription factor activity"/>
    <property type="evidence" value="ECO:0007669"/>
    <property type="project" value="InterPro"/>
</dbReference>
<evidence type="ECO:0000256" key="1">
    <source>
        <dbReference type="ARBA" id="ARBA00023015"/>
    </source>
</evidence>
<dbReference type="InterPro" id="IPR011711">
    <property type="entry name" value="GntR_C"/>
</dbReference>
<dbReference type="InterPro" id="IPR008920">
    <property type="entry name" value="TF_FadR/GntR_C"/>
</dbReference>
<evidence type="ECO:0000313" key="6">
    <source>
        <dbReference type="Proteomes" id="UP000479043"/>
    </source>
</evidence>
<feature type="domain" description="HTH gntR-type" evidence="4">
    <location>
        <begin position="11"/>
        <end position="78"/>
    </location>
</feature>
<dbReference type="PANTHER" id="PTHR43537:SF20">
    <property type="entry name" value="HTH-TYPE TRANSCRIPTIONAL REPRESSOR GLAR"/>
    <property type="match status" value="1"/>
</dbReference>